<dbReference type="CDD" id="cd01898">
    <property type="entry name" value="Obg"/>
    <property type="match status" value="1"/>
</dbReference>
<dbReference type="SUPFAM" id="SSF52540">
    <property type="entry name" value="P-loop containing nucleoside triphosphate hydrolases"/>
    <property type="match status" value="1"/>
</dbReference>
<dbReference type="PROSITE" id="PS51883">
    <property type="entry name" value="OBG"/>
    <property type="match status" value="1"/>
</dbReference>
<dbReference type="EMBL" id="BARW01009155">
    <property type="protein sequence ID" value="GAI76892.1"/>
    <property type="molecule type" value="Genomic_DNA"/>
</dbReference>
<dbReference type="HAMAP" id="MF_01454">
    <property type="entry name" value="GTPase_Obg"/>
    <property type="match status" value="1"/>
</dbReference>
<evidence type="ECO:0008006" key="7">
    <source>
        <dbReference type="Google" id="ProtNLM"/>
    </source>
</evidence>
<dbReference type="InterPro" id="IPR031167">
    <property type="entry name" value="G_OBG"/>
</dbReference>
<dbReference type="InterPro" id="IPR036726">
    <property type="entry name" value="GTP1_OBG_dom_sf"/>
</dbReference>
<dbReference type="InterPro" id="IPR014100">
    <property type="entry name" value="GTP-bd_Obg/CgtA"/>
</dbReference>
<dbReference type="GO" id="GO:0000287">
    <property type="term" value="F:magnesium ion binding"/>
    <property type="evidence" value="ECO:0007669"/>
    <property type="project" value="InterPro"/>
</dbReference>
<dbReference type="SUPFAM" id="SSF82051">
    <property type="entry name" value="Obg GTP-binding protein N-terminal domain"/>
    <property type="match status" value="1"/>
</dbReference>
<evidence type="ECO:0000259" key="5">
    <source>
        <dbReference type="PROSITE" id="PS51883"/>
    </source>
</evidence>
<organism evidence="6">
    <name type="scientific">marine sediment metagenome</name>
    <dbReference type="NCBI Taxonomy" id="412755"/>
    <lineage>
        <taxon>unclassified sequences</taxon>
        <taxon>metagenomes</taxon>
        <taxon>ecological metagenomes</taxon>
    </lineage>
</organism>
<comment type="caution">
    <text evidence="6">The sequence shown here is derived from an EMBL/GenBank/DDBJ whole genome shotgun (WGS) entry which is preliminary data.</text>
</comment>
<keyword evidence="3" id="KW-0342">GTP-binding</keyword>
<accession>X1R840</accession>
<dbReference type="Pfam" id="PF01926">
    <property type="entry name" value="MMR_HSR1"/>
    <property type="match status" value="1"/>
</dbReference>
<evidence type="ECO:0000256" key="2">
    <source>
        <dbReference type="ARBA" id="ARBA00022741"/>
    </source>
</evidence>
<dbReference type="InterPro" id="IPR006073">
    <property type="entry name" value="GTP-bd"/>
</dbReference>
<dbReference type="Gene3D" id="3.40.50.300">
    <property type="entry name" value="P-loop containing nucleotide triphosphate hydrolases"/>
    <property type="match status" value="1"/>
</dbReference>
<proteinExistence type="inferred from homology"/>
<dbReference type="Pfam" id="PF01018">
    <property type="entry name" value="GTP1_OBG"/>
    <property type="match status" value="1"/>
</dbReference>
<dbReference type="InterPro" id="IPR045086">
    <property type="entry name" value="OBG_GTPase"/>
</dbReference>
<sequence>MFDRVEIVVKAGSGGDGVVNFRREKFVPFGGPDGGDGGHGGHVLIMADPTVTSLRKFESKRVYRAADGKAGKGRRQHGKKGEKLILTVPVGTVVAYKTQIGDDTLISDLEQPDQQIVVVKGGKGGWGNTHFASSTNQAPQIARKGEVGEEYSIILEMRLIADVGIIGYPNAGKSTLLAAASAAKPKIADYPFTTREPILGVAEVDQRNFVLAEIPGLINGAHLGRGLGHDFLRHIMRTKILIHLIDGSSVSPGENMMRLNAELSLFDSALAQKPQLVVINKIDLPQVQ</sequence>
<dbReference type="PANTHER" id="PTHR11702">
    <property type="entry name" value="DEVELOPMENTALLY REGULATED GTP-BINDING PROTEIN-RELATED"/>
    <property type="match status" value="1"/>
</dbReference>
<dbReference type="InterPro" id="IPR027417">
    <property type="entry name" value="P-loop_NTPase"/>
</dbReference>
<gene>
    <name evidence="6" type="ORF">S12H4_18521</name>
</gene>
<dbReference type="PIRSF" id="PIRSF002401">
    <property type="entry name" value="GTP_bd_Obg/CgtA"/>
    <property type="match status" value="1"/>
</dbReference>
<name>X1R840_9ZZZZ</name>
<evidence type="ECO:0000256" key="1">
    <source>
        <dbReference type="ARBA" id="ARBA00007699"/>
    </source>
</evidence>
<reference evidence="6" key="1">
    <citation type="journal article" date="2014" name="Front. Microbiol.">
        <title>High frequency of phylogenetically diverse reductive dehalogenase-homologous genes in deep subseafloor sedimentary metagenomes.</title>
        <authorList>
            <person name="Kawai M."/>
            <person name="Futagami T."/>
            <person name="Toyoda A."/>
            <person name="Takaki Y."/>
            <person name="Nishi S."/>
            <person name="Hori S."/>
            <person name="Arai W."/>
            <person name="Tsubouchi T."/>
            <person name="Morono Y."/>
            <person name="Uchiyama I."/>
            <person name="Ito T."/>
            <person name="Fujiyama A."/>
            <person name="Inagaki F."/>
            <person name="Takami H."/>
        </authorList>
    </citation>
    <scope>NUCLEOTIDE SEQUENCE</scope>
    <source>
        <strain evidence="6">Expedition CK06-06</strain>
    </source>
</reference>
<dbReference type="GO" id="GO:0005525">
    <property type="term" value="F:GTP binding"/>
    <property type="evidence" value="ECO:0007669"/>
    <property type="project" value="UniProtKB-KW"/>
</dbReference>
<evidence type="ECO:0000259" key="4">
    <source>
        <dbReference type="PROSITE" id="PS51710"/>
    </source>
</evidence>
<dbReference type="NCBIfam" id="NF008956">
    <property type="entry name" value="PRK12299.1"/>
    <property type="match status" value="1"/>
</dbReference>
<dbReference type="NCBIfam" id="TIGR02729">
    <property type="entry name" value="Obg_CgtA"/>
    <property type="match status" value="1"/>
</dbReference>
<dbReference type="PRINTS" id="PR00326">
    <property type="entry name" value="GTP1OBG"/>
</dbReference>
<keyword evidence="2" id="KW-0547">Nucleotide-binding</keyword>
<evidence type="ECO:0000256" key="3">
    <source>
        <dbReference type="ARBA" id="ARBA00023134"/>
    </source>
</evidence>
<dbReference type="InterPro" id="IPR006169">
    <property type="entry name" value="GTP1_OBG_dom"/>
</dbReference>
<dbReference type="PANTHER" id="PTHR11702:SF31">
    <property type="entry name" value="MITOCHONDRIAL RIBOSOME-ASSOCIATED GTPASE 2"/>
    <property type="match status" value="1"/>
</dbReference>
<feature type="domain" description="OBG-type G" evidence="4">
    <location>
        <begin position="161"/>
        <end position="288"/>
    </location>
</feature>
<protein>
    <recommendedName>
        <fullName evidence="7">GTPase ObgE</fullName>
    </recommendedName>
</protein>
<feature type="domain" description="Obg" evidence="5">
    <location>
        <begin position="1"/>
        <end position="160"/>
    </location>
</feature>
<feature type="non-terminal residue" evidence="6">
    <location>
        <position position="288"/>
    </location>
</feature>
<dbReference type="Gene3D" id="2.70.210.12">
    <property type="entry name" value="GTP1/OBG domain"/>
    <property type="match status" value="1"/>
</dbReference>
<dbReference type="AlphaFoldDB" id="X1R840"/>
<evidence type="ECO:0000313" key="6">
    <source>
        <dbReference type="EMBL" id="GAI76892.1"/>
    </source>
</evidence>
<dbReference type="FunFam" id="2.70.210.12:FF:000001">
    <property type="entry name" value="GTPase Obg"/>
    <property type="match status" value="1"/>
</dbReference>
<dbReference type="PROSITE" id="PS51710">
    <property type="entry name" value="G_OBG"/>
    <property type="match status" value="1"/>
</dbReference>
<dbReference type="NCBIfam" id="NF008955">
    <property type="entry name" value="PRK12297.1"/>
    <property type="match status" value="1"/>
</dbReference>
<dbReference type="GO" id="GO:0003924">
    <property type="term" value="F:GTPase activity"/>
    <property type="evidence" value="ECO:0007669"/>
    <property type="project" value="InterPro"/>
</dbReference>
<dbReference type="GO" id="GO:0005739">
    <property type="term" value="C:mitochondrion"/>
    <property type="evidence" value="ECO:0007669"/>
    <property type="project" value="TreeGrafter"/>
</dbReference>
<comment type="similarity">
    <text evidence="1">Belongs to the TRAFAC class OBG-HflX-like GTPase superfamily. OBG GTPase family.</text>
</comment>